<accession>A0AAN5IFB7</accession>
<reference evidence="3" key="1">
    <citation type="submission" date="2022-10" db="EMBL/GenBank/DDBJ databases">
        <title>Genome assembly of Pristionchus species.</title>
        <authorList>
            <person name="Yoshida K."/>
            <person name="Sommer R.J."/>
        </authorList>
    </citation>
    <scope>NUCLEOTIDE SEQUENCE [LARGE SCALE GENOMIC DNA]</scope>
    <source>
        <strain evidence="3">RS5460</strain>
    </source>
</reference>
<evidence type="ECO:0000313" key="2">
    <source>
        <dbReference type="EMBL" id="GMR62684.1"/>
    </source>
</evidence>
<evidence type="ECO:0000313" key="3">
    <source>
        <dbReference type="Proteomes" id="UP001328107"/>
    </source>
</evidence>
<dbReference type="Proteomes" id="UP001328107">
    <property type="component" value="Unassembled WGS sequence"/>
</dbReference>
<keyword evidence="3" id="KW-1185">Reference proteome</keyword>
<gene>
    <name evidence="2" type="ORF">PMAYCL1PPCAC_32879</name>
</gene>
<organism evidence="2 3">
    <name type="scientific">Pristionchus mayeri</name>
    <dbReference type="NCBI Taxonomy" id="1317129"/>
    <lineage>
        <taxon>Eukaryota</taxon>
        <taxon>Metazoa</taxon>
        <taxon>Ecdysozoa</taxon>
        <taxon>Nematoda</taxon>
        <taxon>Chromadorea</taxon>
        <taxon>Rhabditida</taxon>
        <taxon>Rhabditina</taxon>
        <taxon>Diplogasteromorpha</taxon>
        <taxon>Diplogasteroidea</taxon>
        <taxon>Neodiplogasteridae</taxon>
        <taxon>Pristionchus</taxon>
    </lineage>
</organism>
<protein>
    <submittedName>
        <fullName evidence="2">Uncharacterized protein</fullName>
    </submittedName>
</protein>
<feature type="region of interest" description="Disordered" evidence="1">
    <location>
        <begin position="74"/>
        <end position="95"/>
    </location>
</feature>
<feature type="compositionally biased region" description="Basic residues" evidence="1">
    <location>
        <begin position="86"/>
        <end position="95"/>
    </location>
</feature>
<comment type="caution">
    <text evidence="2">The sequence shown here is derived from an EMBL/GenBank/DDBJ whole genome shotgun (WGS) entry which is preliminary data.</text>
</comment>
<evidence type="ECO:0000256" key="1">
    <source>
        <dbReference type="SAM" id="MobiDB-lite"/>
    </source>
</evidence>
<proteinExistence type="predicted"/>
<sequence>QYRMHPSDEITPNREDVIDLLRKNGETIDHDAPFSFSRLGEGRGFCSLLFSVHIDKRSYAVKISDPRSAITGTGWNSGTEGERARSRVRRVRMGS</sequence>
<feature type="non-terminal residue" evidence="2">
    <location>
        <position position="1"/>
    </location>
</feature>
<name>A0AAN5IFB7_9BILA</name>
<dbReference type="AlphaFoldDB" id="A0AAN5IFB7"/>
<dbReference type="EMBL" id="BTRK01000006">
    <property type="protein sequence ID" value="GMR62684.1"/>
    <property type="molecule type" value="Genomic_DNA"/>
</dbReference>